<keyword evidence="2" id="KW-0808">Transferase</keyword>
<evidence type="ECO:0000313" key="3">
    <source>
        <dbReference type="Proteomes" id="UP000199092"/>
    </source>
</evidence>
<evidence type="ECO:0000259" key="1">
    <source>
        <dbReference type="PROSITE" id="PS51186"/>
    </source>
</evidence>
<dbReference type="Proteomes" id="UP000199092">
    <property type="component" value="Chromosome I"/>
</dbReference>
<dbReference type="Pfam" id="PF13302">
    <property type="entry name" value="Acetyltransf_3"/>
    <property type="match status" value="1"/>
</dbReference>
<dbReference type="STRING" id="546871.SAMN04488543_3697"/>
<dbReference type="PANTHER" id="PTHR43792">
    <property type="entry name" value="GNAT FAMILY, PUTATIVE (AFU_ORTHOLOGUE AFUA_3G00765)-RELATED-RELATED"/>
    <property type="match status" value="1"/>
</dbReference>
<dbReference type="EMBL" id="LT629749">
    <property type="protein sequence ID" value="SDT31628.1"/>
    <property type="molecule type" value="Genomic_DNA"/>
</dbReference>
<gene>
    <name evidence="2" type="ORF">SAMN04488543_3697</name>
</gene>
<dbReference type="AlphaFoldDB" id="A0A1H1ZD52"/>
<keyword evidence="3" id="KW-1185">Reference proteome</keyword>
<organism evidence="2 3">
    <name type="scientific">Friedmanniella luteola</name>
    <dbReference type="NCBI Taxonomy" id="546871"/>
    <lineage>
        <taxon>Bacteria</taxon>
        <taxon>Bacillati</taxon>
        <taxon>Actinomycetota</taxon>
        <taxon>Actinomycetes</taxon>
        <taxon>Propionibacteriales</taxon>
        <taxon>Nocardioidaceae</taxon>
        <taxon>Friedmanniella</taxon>
    </lineage>
</organism>
<dbReference type="InterPro" id="IPR000182">
    <property type="entry name" value="GNAT_dom"/>
</dbReference>
<dbReference type="SUPFAM" id="SSF55729">
    <property type="entry name" value="Acyl-CoA N-acyltransferases (Nat)"/>
    <property type="match status" value="1"/>
</dbReference>
<sequence>MPRFDELVTPRLRMRRWREADREPFAAMNADPAVMLHFPAPLDRAASDALVDRIEERFTTQGFGLWALERRDDQAFLGFAGLNPMPDGTPGAGGMEVGWRLARAAWGHGYATEAGAEALRVAFGPVGLTTVWSITAVGNVRSQAVMRRLGLVEHSRYQHPTLPAAHPLADHVAFWSPPGFRPPPA</sequence>
<dbReference type="PROSITE" id="PS51186">
    <property type="entry name" value="GNAT"/>
    <property type="match status" value="1"/>
</dbReference>
<dbReference type="GO" id="GO:0016747">
    <property type="term" value="F:acyltransferase activity, transferring groups other than amino-acyl groups"/>
    <property type="evidence" value="ECO:0007669"/>
    <property type="project" value="InterPro"/>
</dbReference>
<evidence type="ECO:0000313" key="2">
    <source>
        <dbReference type="EMBL" id="SDT31628.1"/>
    </source>
</evidence>
<dbReference type="PANTHER" id="PTHR43792:SF1">
    <property type="entry name" value="N-ACETYLTRANSFERASE DOMAIN-CONTAINING PROTEIN"/>
    <property type="match status" value="1"/>
</dbReference>
<dbReference type="InterPro" id="IPR016181">
    <property type="entry name" value="Acyl_CoA_acyltransferase"/>
</dbReference>
<dbReference type="Gene3D" id="3.40.630.30">
    <property type="match status" value="1"/>
</dbReference>
<name>A0A1H1ZD52_9ACTN</name>
<protein>
    <submittedName>
        <fullName evidence="2">Protein N-acetyltransferase, RimJ/RimL family</fullName>
    </submittedName>
</protein>
<dbReference type="RefSeq" id="WP_231930145.1">
    <property type="nucleotide sequence ID" value="NZ_LT629749.1"/>
</dbReference>
<dbReference type="InterPro" id="IPR051531">
    <property type="entry name" value="N-acetyltransferase"/>
</dbReference>
<reference evidence="2 3" key="1">
    <citation type="submission" date="2016-10" db="EMBL/GenBank/DDBJ databases">
        <authorList>
            <person name="de Groot N.N."/>
        </authorList>
    </citation>
    <scope>NUCLEOTIDE SEQUENCE [LARGE SCALE GENOMIC DNA]</scope>
    <source>
        <strain evidence="2 3">DSM 21741</strain>
    </source>
</reference>
<proteinExistence type="predicted"/>
<accession>A0A1H1ZD52</accession>
<feature type="domain" description="N-acetyltransferase" evidence="1">
    <location>
        <begin position="12"/>
        <end position="169"/>
    </location>
</feature>